<reference evidence="7" key="1">
    <citation type="submission" date="2015-06" db="EMBL/GenBank/DDBJ databases">
        <authorList>
            <person name="Lim Y.L."/>
            <person name="Ee R."/>
            <person name="Yong D."/>
            <person name="How K.Y."/>
            <person name="Yin W.F."/>
            <person name="Chan K.G."/>
        </authorList>
    </citation>
    <scope>NUCLEOTIDE SEQUENCE [LARGE SCALE GENOMIC DNA]</scope>
    <source>
        <strain evidence="7">DSM 25325</strain>
    </source>
</reference>
<evidence type="ECO:0000259" key="5">
    <source>
        <dbReference type="PROSITE" id="PS50931"/>
    </source>
</evidence>
<dbReference type="GO" id="GO:0000976">
    <property type="term" value="F:transcription cis-regulatory region binding"/>
    <property type="evidence" value="ECO:0007669"/>
    <property type="project" value="TreeGrafter"/>
</dbReference>
<dbReference type="EMBL" id="CP011568">
    <property type="protein sequence ID" value="AKJ68386.1"/>
    <property type="molecule type" value="Genomic_DNA"/>
</dbReference>
<evidence type="ECO:0000313" key="7">
    <source>
        <dbReference type="Proteomes" id="UP000036700"/>
    </source>
</evidence>
<dbReference type="Pfam" id="PF00126">
    <property type="entry name" value="HTH_1"/>
    <property type="match status" value="1"/>
</dbReference>
<sequence length="291" mass="31627">MSSIRFLRTFIAVARYGSFAAAAERVALTQAAVSMQMQALEAELKHPLFDRSGRMASLNSTGRAILPRAEQLVALYDDMRAIGADANDVIGSVAIGAVVSVMGALASMVAQLKVTHPRLEVRLITARSLDLAAQLEAGEIDAALVVEGSGKLPAGLAWTPLYSEPLVLVASKKTGRAPAAQLLRTQPFLRFDRSQRTGALIERTLRKHRWAVNDFLELSALEAIVELARQNVGVAVVPLLRNNSWRGDPTLRVLPLPPSTPRRVVGMLERREHDRHAITAAIRQRILDGIA</sequence>
<dbReference type="STRING" id="445709.ABW99_09320"/>
<dbReference type="RefSeq" id="WP_047214212.1">
    <property type="nucleotide sequence ID" value="NZ_CP011568.3"/>
</dbReference>
<name>A0A0G3EUN7_9BURK</name>
<gene>
    <name evidence="6" type="ORF">ABW99_09320</name>
</gene>
<dbReference type="Pfam" id="PF03466">
    <property type="entry name" value="LysR_substrate"/>
    <property type="match status" value="1"/>
</dbReference>
<dbReference type="InterPro" id="IPR000847">
    <property type="entry name" value="LysR_HTH_N"/>
</dbReference>
<dbReference type="PROSITE" id="PS50931">
    <property type="entry name" value="HTH_LYSR"/>
    <property type="match status" value="1"/>
</dbReference>
<comment type="similarity">
    <text evidence="1">Belongs to the LysR transcriptional regulatory family.</text>
</comment>
<dbReference type="PRINTS" id="PR00039">
    <property type="entry name" value="HTHLYSR"/>
</dbReference>
<dbReference type="SUPFAM" id="SSF53850">
    <property type="entry name" value="Periplasmic binding protein-like II"/>
    <property type="match status" value="1"/>
</dbReference>
<evidence type="ECO:0000256" key="4">
    <source>
        <dbReference type="ARBA" id="ARBA00023163"/>
    </source>
</evidence>
<evidence type="ECO:0000256" key="2">
    <source>
        <dbReference type="ARBA" id="ARBA00023015"/>
    </source>
</evidence>
<organism evidence="6 7">
    <name type="scientific">Pandoraea thiooxydans</name>
    <dbReference type="NCBI Taxonomy" id="445709"/>
    <lineage>
        <taxon>Bacteria</taxon>
        <taxon>Pseudomonadati</taxon>
        <taxon>Pseudomonadota</taxon>
        <taxon>Betaproteobacteria</taxon>
        <taxon>Burkholderiales</taxon>
        <taxon>Burkholderiaceae</taxon>
        <taxon>Pandoraea</taxon>
    </lineage>
</organism>
<keyword evidence="3" id="KW-0238">DNA-binding</keyword>
<dbReference type="KEGG" id="ptx:ABW99_09320"/>
<dbReference type="PANTHER" id="PTHR30126">
    <property type="entry name" value="HTH-TYPE TRANSCRIPTIONAL REGULATOR"/>
    <property type="match status" value="1"/>
</dbReference>
<keyword evidence="4" id="KW-0804">Transcription</keyword>
<keyword evidence="2" id="KW-0805">Transcription regulation</keyword>
<keyword evidence="7" id="KW-1185">Reference proteome</keyword>
<dbReference type="Gene3D" id="3.40.190.290">
    <property type="match status" value="1"/>
</dbReference>
<dbReference type="AlphaFoldDB" id="A0A0G3EUN7"/>
<proteinExistence type="inferred from homology"/>
<dbReference type="Proteomes" id="UP000036700">
    <property type="component" value="Chromosome"/>
</dbReference>
<dbReference type="FunFam" id="1.10.10.10:FF:000001">
    <property type="entry name" value="LysR family transcriptional regulator"/>
    <property type="match status" value="1"/>
</dbReference>
<dbReference type="GO" id="GO:0003700">
    <property type="term" value="F:DNA-binding transcription factor activity"/>
    <property type="evidence" value="ECO:0007669"/>
    <property type="project" value="InterPro"/>
</dbReference>
<dbReference type="Gene3D" id="1.10.10.10">
    <property type="entry name" value="Winged helix-like DNA-binding domain superfamily/Winged helix DNA-binding domain"/>
    <property type="match status" value="1"/>
</dbReference>
<dbReference type="SUPFAM" id="SSF46785">
    <property type="entry name" value="Winged helix' DNA-binding domain"/>
    <property type="match status" value="1"/>
</dbReference>
<dbReference type="OrthoDB" id="8707631at2"/>
<dbReference type="PATRIC" id="fig|445709.3.peg.1993"/>
<dbReference type="InterPro" id="IPR036388">
    <property type="entry name" value="WH-like_DNA-bd_sf"/>
</dbReference>
<evidence type="ECO:0000256" key="3">
    <source>
        <dbReference type="ARBA" id="ARBA00023125"/>
    </source>
</evidence>
<dbReference type="InterPro" id="IPR005119">
    <property type="entry name" value="LysR_subst-bd"/>
</dbReference>
<protein>
    <submittedName>
        <fullName evidence="6">LysR family transcriptional regulator</fullName>
    </submittedName>
</protein>
<dbReference type="InterPro" id="IPR036390">
    <property type="entry name" value="WH_DNA-bd_sf"/>
</dbReference>
<dbReference type="PANTHER" id="PTHR30126:SF94">
    <property type="entry name" value="LYSR FAMILY TRANSCRIPTIONAL REGULATOR"/>
    <property type="match status" value="1"/>
</dbReference>
<accession>A0A0G3EUN7</accession>
<evidence type="ECO:0000313" key="6">
    <source>
        <dbReference type="EMBL" id="AKJ68386.1"/>
    </source>
</evidence>
<evidence type="ECO:0000256" key="1">
    <source>
        <dbReference type="ARBA" id="ARBA00009437"/>
    </source>
</evidence>
<feature type="domain" description="HTH lysR-type" evidence="5">
    <location>
        <begin position="1"/>
        <end position="59"/>
    </location>
</feature>